<feature type="transmembrane region" description="Helical" evidence="1">
    <location>
        <begin position="189"/>
        <end position="210"/>
    </location>
</feature>
<evidence type="ECO:0000313" key="3">
    <source>
        <dbReference type="EMBL" id="MDF8265242.1"/>
    </source>
</evidence>
<feature type="transmembrane region" description="Helical" evidence="1">
    <location>
        <begin position="73"/>
        <end position="95"/>
    </location>
</feature>
<keyword evidence="3" id="KW-0378">Hydrolase</keyword>
<keyword evidence="1" id="KW-1133">Transmembrane helix</keyword>
<feature type="domain" description="CAAX prenyl protease 2/Lysostaphin resistance protein A-like" evidence="2">
    <location>
        <begin position="116"/>
        <end position="200"/>
    </location>
</feature>
<keyword evidence="4" id="KW-1185">Reference proteome</keyword>
<feature type="transmembrane region" description="Helical" evidence="1">
    <location>
        <begin position="153"/>
        <end position="177"/>
    </location>
</feature>
<evidence type="ECO:0000313" key="4">
    <source>
        <dbReference type="Proteomes" id="UP001528912"/>
    </source>
</evidence>
<proteinExistence type="predicted"/>
<dbReference type="EMBL" id="JAROAV010000033">
    <property type="protein sequence ID" value="MDF8265242.1"/>
    <property type="molecule type" value="Genomic_DNA"/>
</dbReference>
<reference evidence="3 4" key="1">
    <citation type="submission" date="2023-03" db="EMBL/GenBank/DDBJ databases">
        <title>YIM 133296 draft genome.</title>
        <authorList>
            <person name="Xiong L."/>
        </authorList>
    </citation>
    <scope>NUCLEOTIDE SEQUENCE [LARGE SCALE GENOMIC DNA]</scope>
    <source>
        <strain evidence="3 4">YIM 133296</strain>
    </source>
</reference>
<keyword evidence="1" id="KW-0812">Transmembrane</keyword>
<dbReference type="Pfam" id="PF02517">
    <property type="entry name" value="Rce1-like"/>
    <property type="match status" value="1"/>
</dbReference>
<name>A0ABT6CA94_9MICO</name>
<protein>
    <submittedName>
        <fullName evidence="3">CPBP family intramembrane metalloprotease</fullName>
    </submittedName>
</protein>
<comment type="caution">
    <text evidence="3">The sequence shown here is derived from an EMBL/GenBank/DDBJ whole genome shotgun (WGS) entry which is preliminary data.</text>
</comment>
<keyword evidence="1" id="KW-0472">Membrane</keyword>
<feature type="transmembrane region" description="Helical" evidence="1">
    <location>
        <begin position="38"/>
        <end position="61"/>
    </location>
</feature>
<sequence>MPSSEVIVRRRFVCVVATLVGTALLALALSTPPGSPRFYPLGLAVALTWLVGALLAAPVRLAGPRAGAPTPPVVAGLLTGLALSAACALGVLVLARVGAVHEEVSSVIDLARRGRLALVLPLAVLTGTAEELFFRGAVYEALPRGREVVLSTVLYALVTMATGNPMLVAATVVLGLLTARQRAVTGGVLAPVITHAVWTVCLVLVLPAVLDATA</sequence>
<dbReference type="RefSeq" id="WP_277192562.1">
    <property type="nucleotide sequence ID" value="NZ_JAROAV010000033.1"/>
</dbReference>
<keyword evidence="3" id="KW-0482">Metalloprotease</keyword>
<organism evidence="3 4">
    <name type="scientific">Luteipulveratus flavus</name>
    <dbReference type="NCBI Taxonomy" id="3031728"/>
    <lineage>
        <taxon>Bacteria</taxon>
        <taxon>Bacillati</taxon>
        <taxon>Actinomycetota</taxon>
        <taxon>Actinomycetes</taxon>
        <taxon>Micrococcales</taxon>
        <taxon>Dermacoccaceae</taxon>
        <taxon>Luteipulveratus</taxon>
    </lineage>
</organism>
<keyword evidence="3" id="KW-0645">Protease</keyword>
<dbReference type="InterPro" id="IPR003675">
    <property type="entry name" value="Rce1/LyrA-like_dom"/>
</dbReference>
<gene>
    <name evidence="3" type="ORF">P4R38_13380</name>
</gene>
<evidence type="ECO:0000256" key="1">
    <source>
        <dbReference type="SAM" id="Phobius"/>
    </source>
</evidence>
<accession>A0ABT6CA94</accession>
<evidence type="ECO:0000259" key="2">
    <source>
        <dbReference type="Pfam" id="PF02517"/>
    </source>
</evidence>
<dbReference type="Proteomes" id="UP001528912">
    <property type="component" value="Unassembled WGS sequence"/>
</dbReference>
<dbReference type="GO" id="GO:0008237">
    <property type="term" value="F:metallopeptidase activity"/>
    <property type="evidence" value="ECO:0007669"/>
    <property type="project" value="UniProtKB-KW"/>
</dbReference>